<dbReference type="Pfam" id="PF13306">
    <property type="entry name" value="LRR_5"/>
    <property type="match status" value="3"/>
</dbReference>
<feature type="domain" description="GH29D-like beta-sandwich" evidence="2">
    <location>
        <begin position="1319"/>
        <end position="1380"/>
    </location>
</feature>
<dbReference type="SUPFAM" id="SSF52058">
    <property type="entry name" value="L domain-like"/>
    <property type="match status" value="1"/>
</dbReference>
<feature type="domain" description="GH29D-like beta-sandwich" evidence="2">
    <location>
        <begin position="1479"/>
        <end position="1544"/>
    </location>
</feature>
<evidence type="ECO:0000313" key="4">
    <source>
        <dbReference type="Proteomes" id="UP000763088"/>
    </source>
</evidence>
<dbReference type="Gene3D" id="3.80.10.10">
    <property type="entry name" value="Ribonuclease Inhibitor"/>
    <property type="match status" value="2"/>
</dbReference>
<dbReference type="PANTHER" id="PTHR45661:SF3">
    <property type="entry name" value="IG-LIKE DOMAIN-CONTAINING PROTEIN"/>
    <property type="match status" value="1"/>
</dbReference>
<dbReference type="InterPro" id="IPR059177">
    <property type="entry name" value="GH29D-like_dom"/>
</dbReference>
<comment type="caution">
    <text evidence="3">The sequence shown here is derived from an EMBL/GenBank/DDBJ whole genome shotgun (WGS) entry which is preliminary data.</text>
</comment>
<sequence>MKKYILLIVALLSSVSTWAYVTYKTGTITYRIYDTATTPYASVYQDSSSVKKLTGEVVIPATVTYNDVDYSVTKIERWYYGNEVDLVLPSSISQASDISWSYVGALNSLKLPENATFTSIDLTNVNYTIRTLFVPKTVTSITIPKYSSSYGARVIGAVVVDEDNPNYATIDGVLFNKAKNTLIFYPYLKSGKTYTVPSGVTTIGSNAFWYNNNLEKVTISEGVTTIEDEAFRQNSNLYECILPNTLTTIGNSAFCDASKLEKCELPANIATIGSYAFYNCRFNPANNVFVLPGTLTSIGEYAFYAFKNPGSTTVELPATLGLGQKETTIGEYAFNCSTIDSKMTEPINLSYYAFYYVSRIYVPQGTLNTYKEKTGWNTFSDRLIEVVPADPTLETVKLTATETIDETNTLVKVSFAADVEGAQIRYKVFSGTDNSDPSEWPIYNELGSTPAPTVDVNPNGYTIKAIATKTGMNASEIFSKTYDLASMSCKAPTIICESGSTTLTISNSTEGATIEVKKYAKNTDGDYTTLVSTETYTSPLTLNGNFRYEAVSKKSGMFSSSATVKTVSWFSCSEPTISYVASKPDGTTVKVTVTGADPANEHYKYRVGSGDYLDYSVPVEVNQDSYFYAYTERENYNTSGSVSVYTYRSNVTTSKPTIGIDQEANTLTLSSDEGADIYYTLDGTTPIVTADLKYTGVITLTGNCQVNAIAHKEGKFMSDVANTTVNWFACADVVMTQEMINGQAVIRLSTTTEGATIRYGINGRDYYSPEYNTEYTEPFGYNSGDYIYAIAMKSGFNNSNWVDARFYYPEGTARCTQPSIILDNEKKLVTITTDETNGKIFYTLDGSTPTTASTLYSEPFTSEVNCTVKAITARDPETVDEVTTTYANSEVNSRSLDDWFRVSNVIFQPVLGDAEGEYKMALLAEEGATIYYGINNSDPNIQYTDTFVVSAGDWVYAIAKKDGYVNSYLSDMRISDDNYKVRTPNIYLNDVAHYIVVTPVTYGSSIYYSYDKSDPDPESSTTFKVEKDTIDIVRNGTYKFLAVKDHMTSSDIATYNISWFRVPNVTITPFAEDNVLKVRLECKDEDGNPVPGAAIYYATSGDYDPDNLPANAPYTEPFTVEDGARVYASAQKEGYNNAYWTNSDWIYKSSYTAATPSITVAADTTVTISSTEDGAVLYYTLDGSDPTTSSTKFTSKFKMTTNGTIKAIAAVNGKLNSSIRSRDYSGYSVKSVVITPIVVDNKLMIKLESETPGAKLYYGINEYNSSTIEANLPYSVPFEIPNDSYVYAIGTKEGYTNSGWTSNGWYYYNNYTCNQPTITITADTTCIMSASEGASIYYTLNGDDPTTSSTLYTSGTSGFKLTSNVTIKAIAVQSGMMNSSIRERSYTNFRVASPVITNDGTTITITSDTPGATFKYCYEPDPRDENGNLMYSRTYTGPFDALYNSWIYVQATKDGFNSSNGDFRVPNVVKCKPVEQVSYNGHSMKLKAEEGTTIWYTVNGETPNENSNGWYSNVYQYVDSIKINNTGKIRAIATAQYKNQSDVSDFEVTSFAGETGATSDKAGGLEASMGWSTPSTIKEFTITGPINASDISFVKNKMTSLEKLDLSNATIDDGNLPDNAFADMPLLTFSSPNGLKSVGNNIFTGCDNLAAVVWNTTAKIPDNAFDADVNPNLLLFVPSEEAAPTNSSAQNIIVNGTAKNIYLSDGEGNNFHCPQGFYAQNITYTHNFNLESGDGYGWETIALPFECSRFIHESKGELLPFAAYDSLTEKGMYKPFWLRELTDVGFKDVSRIEANKPYIISMPNNESYATRYRVGGKVTFTSTDTWVPVTEPQAVQKGVNTLYANFLNDSDTDHMLLLNTEDTDEHKAGSIFVKNSGRAVRPFEAYVLSQANARAYISITRGFSDDPDGDDDTTPIETVNQQTTGKMVKVYTLSGVLVKEAAEEDALKGLAKGVYIVNGKSMIVK</sequence>
<feature type="signal peptide" evidence="1">
    <location>
        <begin position="1"/>
        <end position="19"/>
    </location>
</feature>
<name>A0A928GGJ4_XYLRU</name>
<feature type="domain" description="GH29D-like beta-sandwich" evidence="2">
    <location>
        <begin position="741"/>
        <end position="800"/>
    </location>
</feature>
<evidence type="ECO:0000313" key="3">
    <source>
        <dbReference type="EMBL" id="MBE6265339.1"/>
    </source>
</evidence>
<evidence type="ECO:0000256" key="1">
    <source>
        <dbReference type="SAM" id="SignalP"/>
    </source>
</evidence>
<gene>
    <name evidence="3" type="ORF">E7102_02530</name>
</gene>
<evidence type="ECO:0000259" key="2">
    <source>
        <dbReference type="Pfam" id="PF13290"/>
    </source>
</evidence>
<reference evidence="3" key="1">
    <citation type="submission" date="2019-04" db="EMBL/GenBank/DDBJ databases">
        <title>Evolution of Biomass-Degrading Anaerobic Consortia Revealed by Metagenomics.</title>
        <authorList>
            <person name="Peng X."/>
        </authorList>
    </citation>
    <scope>NUCLEOTIDE SEQUENCE</scope>
    <source>
        <strain evidence="3">SIG141</strain>
    </source>
</reference>
<dbReference type="EMBL" id="SUYD01000002">
    <property type="protein sequence ID" value="MBE6265339.1"/>
    <property type="molecule type" value="Genomic_DNA"/>
</dbReference>
<feature type="chain" id="PRO_5038078564" description="GH29D-like beta-sandwich domain-containing protein" evidence="1">
    <location>
        <begin position="20"/>
        <end position="1965"/>
    </location>
</feature>
<dbReference type="Pfam" id="PF13287">
    <property type="entry name" value="Fn3_assoc"/>
    <property type="match status" value="2"/>
</dbReference>
<protein>
    <recommendedName>
        <fullName evidence="2">GH29D-like beta-sandwich domain-containing protein</fullName>
    </recommendedName>
</protein>
<organism evidence="3 4">
    <name type="scientific">Xylanibacter ruminicola</name>
    <name type="common">Prevotella ruminicola</name>
    <dbReference type="NCBI Taxonomy" id="839"/>
    <lineage>
        <taxon>Bacteria</taxon>
        <taxon>Pseudomonadati</taxon>
        <taxon>Bacteroidota</taxon>
        <taxon>Bacteroidia</taxon>
        <taxon>Bacteroidales</taxon>
        <taxon>Prevotellaceae</taxon>
        <taxon>Xylanibacter</taxon>
    </lineage>
</organism>
<dbReference type="InterPro" id="IPR026876">
    <property type="entry name" value="Fn3_assoc_repeat"/>
</dbReference>
<proteinExistence type="predicted"/>
<dbReference type="InterPro" id="IPR032675">
    <property type="entry name" value="LRR_dom_sf"/>
</dbReference>
<keyword evidence="1" id="KW-0732">Signal</keyword>
<dbReference type="Gene3D" id="3.40.50.12480">
    <property type="match status" value="1"/>
</dbReference>
<dbReference type="Pfam" id="PF13290">
    <property type="entry name" value="CHB_HEX_C_1"/>
    <property type="match status" value="4"/>
</dbReference>
<feature type="domain" description="GH29D-like beta-sandwich" evidence="2">
    <location>
        <begin position="1159"/>
        <end position="1218"/>
    </location>
</feature>
<dbReference type="InterPro" id="IPR053139">
    <property type="entry name" value="Surface_bspA-like"/>
</dbReference>
<dbReference type="PANTHER" id="PTHR45661">
    <property type="entry name" value="SURFACE ANTIGEN"/>
    <property type="match status" value="1"/>
</dbReference>
<dbReference type="InterPro" id="IPR026906">
    <property type="entry name" value="LRR_5"/>
</dbReference>
<dbReference type="Proteomes" id="UP000763088">
    <property type="component" value="Unassembled WGS sequence"/>
</dbReference>
<accession>A0A928GGJ4</accession>